<protein>
    <submittedName>
        <fullName evidence="1">Uncharacterized protein</fullName>
    </submittedName>
</protein>
<dbReference type="EMBL" id="JTDN01000003">
    <property type="protein sequence ID" value="KHL24306.1"/>
    <property type="molecule type" value="Genomic_DNA"/>
</dbReference>
<dbReference type="Proteomes" id="UP000030988">
    <property type="component" value="Unassembled WGS sequence"/>
</dbReference>
<dbReference type="RefSeq" id="WP_039097887.1">
    <property type="nucleotide sequence ID" value="NZ_JTDN01000003.1"/>
</dbReference>
<dbReference type="AlphaFoldDB" id="A0A0B2BXC4"/>
<dbReference type="OrthoDB" id="7509952at2"/>
<evidence type="ECO:0000313" key="2">
    <source>
        <dbReference type="Proteomes" id="UP000030988"/>
    </source>
</evidence>
<comment type="caution">
    <text evidence="1">The sequence shown here is derived from an EMBL/GenBank/DDBJ whole genome shotgun (WGS) entry which is preliminary data.</text>
</comment>
<keyword evidence="2" id="KW-1185">Reference proteome</keyword>
<accession>A0A0B2BXC4</accession>
<reference evidence="1 2" key="1">
    <citation type="submission" date="2014-11" db="EMBL/GenBank/DDBJ databases">
        <title>Draft genome sequence of Kirrobacter mercurialis.</title>
        <authorList>
            <person name="Coil D.A."/>
            <person name="Eisen J.A."/>
        </authorList>
    </citation>
    <scope>NUCLEOTIDE SEQUENCE [LARGE SCALE GENOMIC DNA]</scope>
    <source>
        <strain evidence="1 2">Coronado</strain>
    </source>
</reference>
<organism evidence="1 2">
    <name type="scientific">Croceibacterium mercuriale</name>
    <dbReference type="NCBI Taxonomy" id="1572751"/>
    <lineage>
        <taxon>Bacteria</taxon>
        <taxon>Pseudomonadati</taxon>
        <taxon>Pseudomonadota</taxon>
        <taxon>Alphaproteobacteria</taxon>
        <taxon>Sphingomonadales</taxon>
        <taxon>Erythrobacteraceae</taxon>
        <taxon>Croceibacterium</taxon>
    </lineage>
</organism>
<dbReference type="STRING" id="1572751.PK98_15210"/>
<name>A0A0B2BXC4_9SPHN</name>
<gene>
    <name evidence="1" type="ORF">PK98_15210</name>
</gene>
<sequence length="81" mass="9572">MPDFGLYAKRDPLRAARILDRIKRYAERRSRFLDALDMQQLSPAELRRIYAVDDDLNDVVAFGTLYVEHLHGLDLERQLLR</sequence>
<proteinExistence type="predicted"/>
<evidence type="ECO:0000313" key="1">
    <source>
        <dbReference type="EMBL" id="KHL24306.1"/>
    </source>
</evidence>